<gene>
    <name evidence="8" type="ORF">FNK824_LOCUS24566</name>
    <name evidence="7" type="ORF">JBS370_LOCUS17819</name>
    <name evidence="5" type="ORF">JXQ802_LOCUS43071</name>
    <name evidence="6" type="ORF">OTI717_LOCUS15204</name>
    <name evidence="2" type="ORF">PYM288_LOCUS27979</name>
    <name evidence="1" type="ORF">RFH988_LOCUS25717</name>
    <name evidence="3" type="ORF">SEV965_LOCUS30591</name>
    <name evidence="4" type="ORF">ZHD862_LOCUS34055</name>
</gene>
<dbReference type="Proteomes" id="UP000663870">
    <property type="component" value="Unassembled WGS sequence"/>
</dbReference>
<dbReference type="EMBL" id="CAJNOL010003032">
    <property type="protein sequence ID" value="CAF1542805.1"/>
    <property type="molecule type" value="Genomic_DNA"/>
</dbReference>
<dbReference type="EMBL" id="CAJOAX010001772">
    <property type="protein sequence ID" value="CAF3744258.1"/>
    <property type="molecule type" value="Genomic_DNA"/>
</dbReference>
<dbReference type="Proteomes" id="UP000663882">
    <property type="component" value="Unassembled WGS sequence"/>
</dbReference>
<dbReference type="SUPFAM" id="SSF54427">
    <property type="entry name" value="NTF2-like"/>
    <property type="match status" value="1"/>
</dbReference>
<evidence type="ECO:0000313" key="9">
    <source>
        <dbReference type="Proteomes" id="UP000663870"/>
    </source>
</evidence>
<evidence type="ECO:0000313" key="5">
    <source>
        <dbReference type="EMBL" id="CAF1542805.1"/>
    </source>
</evidence>
<evidence type="ECO:0000313" key="2">
    <source>
        <dbReference type="EMBL" id="CAF1263051.1"/>
    </source>
</evidence>
<proteinExistence type="predicted"/>
<reference evidence="1" key="1">
    <citation type="submission" date="2021-02" db="EMBL/GenBank/DDBJ databases">
        <authorList>
            <person name="Nowell W R."/>
        </authorList>
    </citation>
    <scope>NUCLEOTIDE SEQUENCE</scope>
</reference>
<evidence type="ECO:0000313" key="10">
    <source>
        <dbReference type="Proteomes" id="UP000663882"/>
    </source>
</evidence>
<dbReference type="EMBL" id="CAJNOU010003326">
    <property type="protein sequence ID" value="CAF1384495.1"/>
    <property type="molecule type" value="Genomic_DNA"/>
</dbReference>
<dbReference type="EMBL" id="CAJOBD010001954">
    <property type="protein sequence ID" value="CAF3843810.1"/>
    <property type="molecule type" value="Genomic_DNA"/>
</dbReference>
<comment type="caution">
    <text evidence="1">The sequence shown here is derived from an EMBL/GenBank/DDBJ whole genome shotgun (WGS) entry which is preliminary data.</text>
</comment>
<dbReference type="Proteomes" id="UP000663889">
    <property type="component" value="Unassembled WGS sequence"/>
</dbReference>
<keyword evidence="9" id="KW-1185">Reference proteome</keyword>
<dbReference type="Proteomes" id="UP000663836">
    <property type="component" value="Unassembled WGS sequence"/>
</dbReference>
<dbReference type="Proteomes" id="UP000663854">
    <property type="component" value="Unassembled WGS sequence"/>
</dbReference>
<dbReference type="AlphaFoldDB" id="A0A814XYV9"/>
<dbReference type="Proteomes" id="UP000663864">
    <property type="component" value="Unassembled WGS sequence"/>
</dbReference>
<dbReference type="EMBL" id="CAJNOT010004253">
    <property type="protein sequence ID" value="CAF1423561.1"/>
    <property type="molecule type" value="Genomic_DNA"/>
</dbReference>
<dbReference type="InterPro" id="IPR032710">
    <property type="entry name" value="NTF2-like_dom_sf"/>
</dbReference>
<evidence type="ECO:0000313" key="8">
    <source>
        <dbReference type="EMBL" id="CAF3975414.1"/>
    </source>
</evidence>
<evidence type="ECO:0000313" key="6">
    <source>
        <dbReference type="EMBL" id="CAF3744258.1"/>
    </source>
</evidence>
<dbReference type="EMBL" id="CAJNOO010001977">
    <property type="protein sequence ID" value="CAF1222406.1"/>
    <property type="molecule type" value="Genomic_DNA"/>
</dbReference>
<evidence type="ECO:0000313" key="1">
    <source>
        <dbReference type="EMBL" id="CAF1222406.1"/>
    </source>
</evidence>
<dbReference type="EMBL" id="CAJOBE010005502">
    <property type="protein sequence ID" value="CAF3975414.1"/>
    <property type="molecule type" value="Genomic_DNA"/>
</dbReference>
<dbReference type="Proteomes" id="UP000663874">
    <property type="component" value="Unassembled WGS sequence"/>
</dbReference>
<name>A0A814XYV9_9BILA</name>
<dbReference type="EMBL" id="CAJNOH010001957">
    <property type="protein sequence ID" value="CAF1263051.1"/>
    <property type="molecule type" value="Genomic_DNA"/>
</dbReference>
<protein>
    <submittedName>
        <fullName evidence="1">Uncharacterized protein</fullName>
    </submittedName>
</protein>
<sequence length="113" mass="12869">MAGSHKETIEQLMEAINARHVNHLDKSLEDNAVKTANSKTCYTNIQEAREYYSMEHEANPSAQWKLINYQQDNQNNNKGQGTVSHGNHTYDTAYTFSSSGKIQKIEAHLQQQD</sequence>
<accession>A0A814XYV9</accession>
<dbReference type="OrthoDB" id="10029788at2759"/>
<evidence type="ECO:0000313" key="7">
    <source>
        <dbReference type="EMBL" id="CAF3843810.1"/>
    </source>
</evidence>
<dbReference type="Proteomes" id="UP000663823">
    <property type="component" value="Unassembled WGS sequence"/>
</dbReference>
<organism evidence="1 10">
    <name type="scientific">Rotaria sordida</name>
    <dbReference type="NCBI Taxonomy" id="392033"/>
    <lineage>
        <taxon>Eukaryota</taxon>
        <taxon>Metazoa</taxon>
        <taxon>Spiralia</taxon>
        <taxon>Gnathifera</taxon>
        <taxon>Rotifera</taxon>
        <taxon>Eurotatoria</taxon>
        <taxon>Bdelloidea</taxon>
        <taxon>Philodinida</taxon>
        <taxon>Philodinidae</taxon>
        <taxon>Rotaria</taxon>
    </lineage>
</organism>
<evidence type="ECO:0000313" key="3">
    <source>
        <dbReference type="EMBL" id="CAF1384495.1"/>
    </source>
</evidence>
<evidence type="ECO:0000313" key="4">
    <source>
        <dbReference type="EMBL" id="CAF1423561.1"/>
    </source>
</evidence>